<dbReference type="RefSeq" id="WP_218848767.1">
    <property type="nucleotide sequence ID" value="NZ_JACCAC010000001.1"/>
</dbReference>
<dbReference type="PANTHER" id="PTHR43132:SF6">
    <property type="entry name" value="HTH-TYPE TRANSCRIPTIONAL REPRESSOR CZRA"/>
    <property type="match status" value="1"/>
</dbReference>
<evidence type="ECO:0000259" key="4">
    <source>
        <dbReference type="PROSITE" id="PS50987"/>
    </source>
</evidence>
<protein>
    <submittedName>
        <fullName evidence="5">DNA-binding transcriptional ArsR family regulator</fullName>
    </submittedName>
</protein>
<dbReference type="NCBIfam" id="NF033788">
    <property type="entry name" value="HTH_metalloreg"/>
    <property type="match status" value="1"/>
</dbReference>
<reference evidence="5 6" key="1">
    <citation type="submission" date="2020-07" db="EMBL/GenBank/DDBJ databases">
        <title>Sequencing the genomes of 1000 actinobacteria strains.</title>
        <authorList>
            <person name="Klenk H.-P."/>
        </authorList>
    </citation>
    <scope>NUCLEOTIDE SEQUENCE [LARGE SCALE GENOMIC DNA]</scope>
    <source>
        <strain evidence="5 6">DSM 24552</strain>
    </source>
</reference>
<dbReference type="InterPro" id="IPR036390">
    <property type="entry name" value="WH_DNA-bd_sf"/>
</dbReference>
<sequence length="146" mass="16312">MTVTDDELVRAWEDEPDQITGRGKRHGHPVDSRRVAMARERLPSAAEGDRLTSVLSLIADPTRTRLLYALDVVDELCVGDLAIALSVSEDAVSYGLRLLRTAGLVTRRKEGRIVYYRLAEGFPEPLRQHCLRQLIEMSRAPADDDG</sequence>
<accession>A0A7Y9RTZ8</accession>
<evidence type="ECO:0000256" key="3">
    <source>
        <dbReference type="ARBA" id="ARBA00023163"/>
    </source>
</evidence>
<keyword evidence="3" id="KW-0804">Transcription</keyword>
<keyword evidence="6" id="KW-1185">Reference proteome</keyword>
<evidence type="ECO:0000313" key="5">
    <source>
        <dbReference type="EMBL" id="NYG55309.1"/>
    </source>
</evidence>
<dbReference type="GO" id="GO:0003700">
    <property type="term" value="F:DNA-binding transcription factor activity"/>
    <property type="evidence" value="ECO:0007669"/>
    <property type="project" value="InterPro"/>
</dbReference>
<proteinExistence type="predicted"/>
<evidence type="ECO:0000256" key="2">
    <source>
        <dbReference type="ARBA" id="ARBA00023125"/>
    </source>
</evidence>
<dbReference type="InterPro" id="IPR051011">
    <property type="entry name" value="Metal_resp_trans_reg"/>
</dbReference>
<dbReference type="CDD" id="cd00090">
    <property type="entry name" value="HTH_ARSR"/>
    <property type="match status" value="1"/>
</dbReference>
<dbReference type="PRINTS" id="PR00778">
    <property type="entry name" value="HTHARSR"/>
</dbReference>
<dbReference type="PROSITE" id="PS50987">
    <property type="entry name" value="HTH_ARSR_2"/>
    <property type="match status" value="1"/>
</dbReference>
<dbReference type="InterPro" id="IPR036388">
    <property type="entry name" value="WH-like_DNA-bd_sf"/>
</dbReference>
<name>A0A7Y9RTZ8_9ACTN</name>
<dbReference type="GO" id="GO:0003677">
    <property type="term" value="F:DNA binding"/>
    <property type="evidence" value="ECO:0007669"/>
    <property type="project" value="UniProtKB-KW"/>
</dbReference>
<dbReference type="PANTHER" id="PTHR43132">
    <property type="entry name" value="ARSENICAL RESISTANCE OPERON REPRESSOR ARSR-RELATED"/>
    <property type="match status" value="1"/>
</dbReference>
<feature type="domain" description="HTH arsR-type" evidence="4">
    <location>
        <begin position="43"/>
        <end position="138"/>
    </location>
</feature>
<dbReference type="SMART" id="SM00418">
    <property type="entry name" value="HTH_ARSR"/>
    <property type="match status" value="1"/>
</dbReference>
<dbReference type="InterPro" id="IPR001845">
    <property type="entry name" value="HTH_ArsR_DNA-bd_dom"/>
</dbReference>
<dbReference type="Pfam" id="PF01022">
    <property type="entry name" value="HTH_5"/>
    <property type="match status" value="1"/>
</dbReference>
<dbReference type="Proteomes" id="UP000544110">
    <property type="component" value="Unassembled WGS sequence"/>
</dbReference>
<evidence type="ECO:0000313" key="6">
    <source>
        <dbReference type="Proteomes" id="UP000544110"/>
    </source>
</evidence>
<evidence type="ECO:0000256" key="1">
    <source>
        <dbReference type="ARBA" id="ARBA00023015"/>
    </source>
</evidence>
<comment type="caution">
    <text evidence="5">The sequence shown here is derived from an EMBL/GenBank/DDBJ whole genome shotgun (WGS) entry which is preliminary data.</text>
</comment>
<keyword evidence="2 5" id="KW-0238">DNA-binding</keyword>
<gene>
    <name evidence="5" type="ORF">BJ989_001613</name>
</gene>
<dbReference type="AlphaFoldDB" id="A0A7Y9RTZ8"/>
<dbReference type="Gene3D" id="1.10.10.10">
    <property type="entry name" value="Winged helix-like DNA-binding domain superfamily/Winged helix DNA-binding domain"/>
    <property type="match status" value="1"/>
</dbReference>
<dbReference type="SUPFAM" id="SSF46785">
    <property type="entry name" value="Winged helix' DNA-binding domain"/>
    <property type="match status" value="1"/>
</dbReference>
<dbReference type="EMBL" id="JACCAC010000001">
    <property type="protein sequence ID" value="NYG55309.1"/>
    <property type="molecule type" value="Genomic_DNA"/>
</dbReference>
<keyword evidence="1" id="KW-0805">Transcription regulation</keyword>
<organism evidence="5 6">
    <name type="scientific">Nocardioides perillae</name>
    <dbReference type="NCBI Taxonomy" id="1119534"/>
    <lineage>
        <taxon>Bacteria</taxon>
        <taxon>Bacillati</taxon>
        <taxon>Actinomycetota</taxon>
        <taxon>Actinomycetes</taxon>
        <taxon>Propionibacteriales</taxon>
        <taxon>Nocardioidaceae</taxon>
        <taxon>Nocardioides</taxon>
    </lineage>
</organism>
<dbReference type="InterPro" id="IPR011991">
    <property type="entry name" value="ArsR-like_HTH"/>
</dbReference>